<name>A0AA35SYZ4_GEOBA</name>
<reference evidence="5" key="1">
    <citation type="submission" date="2023-03" db="EMBL/GenBank/DDBJ databases">
        <authorList>
            <person name="Steffen K."/>
            <person name="Cardenas P."/>
        </authorList>
    </citation>
    <scope>NUCLEOTIDE SEQUENCE</scope>
</reference>
<dbReference type="PROSITE" id="PS01322">
    <property type="entry name" value="PHOSPHOTRIESTERASE_1"/>
    <property type="match status" value="1"/>
</dbReference>
<proteinExistence type="inferred from homology"/>
<dbReference type="Gene3D" id="3.20.20.140">
    <property type="entry name" value="Metal-dependent hydrolases"/>
    <property type="match status" value="1"/>
</dbReference>
<comment type="cofactor">
    <cofactor evidence="1">
        <name>a divalent metal cation</name>
        <dbReference type="ChEBI" id="CHEBI:60240"/>
    </cofactor>
</comment>
<comment type="similarity">
    <text evidence="4">Belongs to the metallo-dependent hydrolases superfamily. Phosphotriesterase family.</text>
</comment>
<dbReference type="AlphaFoldDB" id="A0AA35SYZ4"/>
<gene>
    <name evidence="5" type="ORF">GBAR_LOCUS21079</name>
</gene>
<dbReference type="EMBL" id="CASHTH010002955">
    <property type="protein sequence ID" value="CAI8037666.1"/>
    <property type="molecule type" value="Genomic_DNA"/>
</dbReference>
<evidence type="ECO:0000256" key="3">
    <source>
        <dbReference type="ARBA" id="ARBA00022801"/>
    </source>
</evidence>
<evidence type="ECO:0000256" key="1">
    <source>
        <dbReference type="ARBA" id="ARBA00001968"/>
    </source>
</evidence>
<keyword evidence="3 5" id="KW-0378">Hydrolase</keyword>
<dbReference type="SUPFAM" id="SSF51556">
    <property type="entry name" value="Metallo-dependent hydrolases"/>
    <property type="match status" value="1"/>
</dbReference>
<keyword evidence="6" id="KW-1185">Reference proteome</keyword>
<dbReference type="PROSITE" id="PS51347">
    <property type="entry name" value="PHOSPHOTRIESTERASE_2"/>
    <property type="match status" value="1"/>
</dbReference>
<accession>A0AA35SYZ4</accession>
<organism evidence="5 6">
    <name type="scientific">Geodia barretti</name>
    <name type="common">Barrett's horny sponge</name>
    <dbReference type="NCBI Taxonomy" id="519541"/>
    <lineage>
        <taxon>Eukaryota</taxon>
        <taxon>Metazoa</taxon>
        <taxon>Porifera</taxon>
        <taxon>Demospongiae</taxon>
        <taxon>Heteroscleromorpha</taxon>
        <taxon>Tetractinellida</taxon>
        <taxon>Astrophorina</taxon>
        <taxon>Geodiidae</taxon>
        <taxon>Geodia</taxon>
    </lineage>
</organism>
<dbReference type="PANTHER" id="PTHR10819:SF3">
    <property type="entry name" value="PHOSPHOTRIESTERASE-RELATED PROTEIN"/>
    <property type="match status" value="1"/>
</dbReference>
<dbReference type="Proteomes" id="UP001174909">
    <property type="component" value="Unassembled WGS sequence"/>
</dbReference>
<dbReference type="InterPro" id="IPR001559">
    <property type="entry name" value="Phosphotriesterase"/>
</dbReference>
<evidence type="ECO:0000256" key="4">
    <source>
        <dbReference type="PROSITE-ProRule" id="PRU00679"/>
    </source>
</evidence>
<protein>
    <submittedName>
        <fullName evidence="5">Parathion hydrolase</fullName>
    </submittedName>
</protein>
<dbReference type="Pfam" id="PF02126">
    <property type="entry name" value="PTE"/>
    <property type="match status" value="1"/>
</dbReference>
<evidence type="ECO:0000313" key="6">
    <source>
        <dbReference type="Proteomes" id="UP001174909"/>
    </source>
</evidence>
<comment type="caution">
    <text evidence="5">The sequence shown here is derived from an EMBL/GenBank/DDBJ whole genome shotgun (WGS) entry which is preliminary data.</text>
</comment>
<dbReference type="InterPro" id="IPR017947">
    <property type="entry name" value="AryldialkylPase_Zn-BS"/>
</dbReference>
<evidence type="ECO:0000313" key="5">
    <source>
        <dbReference type="EMBL" id="CAI8037666.1"/>
    </source>
</evidence>
<dbReference type="InterPro" id="IPR032466">
    <property type="entry name" value="Metal_Hydrolase"/>
</dbReference>
<comment type="caution">
    <text evidence="4">Lacks conserved residue(s) required for the propagation of feature annotation.</text>
</comment>
<evidence type="ECO:0000256" key="2">
    <source>
        <dbReference type="ARBA" id="ARBA00022723"/>
    </source>
</evidence>
<sequence>MATINSVLGPLDTADLGFTLPHEHLIDSSAGIRDTYYELEFRDQALDMALESFNEAKSGGVDTVVEVSPMDLGRDVLLMKEVSERTGVQFICCTGCWLDIPRSFWGRDKDFIADLLGAGN</sequence>
<dbReference type="PANTHER" id="PTHR10819">
    <property type="entry name" value="PHOSPHOTRIESTERASE-RELATED"/>
    <property type="match status" value="1"/>
</dbReference>
<keyword evidence="2" id="KW-0479">Metal-binding</keyword>
<dbReference type="GO" id="GO:0008270">
    <property type="term" value="F:zinc ion binding"/>
    <property type="evidence" value="ECO:0007669"/>
    <property type="project" value="InterPro"/>
</dbReference>
<dbReference type="GO" id="GO:0016788">
    <property type="term" value="F:hydrolase activity, acting on ester bonds"/>
    <property type="evidence" value="ECO:0007669"/>
    <property type="project" value="InterPro"/>
</dbReference>